<comment type="catalytic activity">
    <reaction evidence="7">
        <text>3',5'-cyclic UMP + H2O = UMP + H(+)</text>
        <dbReference type="Rhea" id="RHEA:70575"/>
        <dbReference type="ChEBI" id="CHEBI:15377"/>
        <dbReference type="ChEBI" id="CHEBI:15378"/>
        <dbReference type="ChEBI" id="CHEBI:57865"/>
        <dbReference type="ChEBI" id="CHEBI:184387"/>
    </reaction>
    <physiologicalReaction direction="left-to-right" evidence="7">
        <dbReference type="Rhea" id="RHEA:70576"/>
    </physiologicalReaction>
</comment>
<evidence type="ECO:0000256" key="7">
    <source>
        <dbReference type="ARBA" id="ARBA00048505"/>
    </source>
</evidence>
<keyword evidence="4" id="KW-0862">Zinc</keyword>
<dbReference type="InterPro" id="IPR051013">
    <property type="entry name" value="MBL_superfamily_lactonases"/>
</dbReference>
<evidence type="ECO:0000313" key="9">
    <source>
        <dbReference type="EMBL" id="MBB6691746.1"/>
    </source>
</evidence>
<organism evidence="9 10">
    <name type="scientific">Cohnella xylanilytica</name>
    <dbReference type="NCBI Taxonomy" id="557555"/>
    <lineage>
        <taxon>Bacteria</taxon>
        <taxon>Bacillati</taxon>
        <taxon>Bacillota</taxon>
        <taxon>Bacilli</taxon>
        <taxon>Bacillales</taxon>
        <taxon>Paenibacillaceae</taxon>
        <taxon>Cohnella</taxon>
    </lineage>
</organism>
<proteinExistence type="inferred from homology"/>
<accession>A0A841TTZ4</accession>
<dbReference type="EMBL" id="JACJVR010000038">
    <property type="protein sequence ID" value="MBB6691746.1"/>
    <property type="molecule type" value="Genomic_DNA"/>
</dbReference>
<evidence type="ECO:0000313" key="10">
    <source>
        <dbReference type="Proteomes" id="UP000553776"/>
    </source>
</evidence>
<comment type="similarity">
    <text evidence="1">Belongs to the metallo-beta-lactamase superfamily.</text>
</comment>
<dbReference type="PANTHER" id="PTHR42978:SF6">
    <property type="entry name" value="QUORUM-QUENCHING LACTONASE YTNP-RELATED"/>
    <property type="match status" value="1"/>
</dbReference>
<dbReference type="Pfam" id="PF00753">
    <property type="entry name" value="Lactamase_B"/>
    <property type="match status" value="1"/>
</dbReference>
<dbReference type="RefSeq" id="WP_185135741.1">
    <property type="nucleotide sequence ID" value="NZ_BORM01000013.1"/>
</dbReference>
<dbReference type="CDD" id="cd07720">
    <property type="entry name" value="OPHC2-like_MBL-fold"/>
    <property type="match status" value="1"/>
</dbReference>
<dbReference type="AlphaFoldDB" id="A0A841TTZ4"/>
<comment type="function">
    <text evidence="6">Counteracts the endogenous Pycsar antiviral defense system. Phosphodiesterase that enables metal-dependent hydrolysis of host cyclic nucleotide Pycsar defense signals such as cCMP and cUMP.</text>
</comment>
<evidence type="ECO:0000256" key="5">
    <source>
        <dbReference type="ARBA" id="ARBA00034221"/>
    </source>
</evidence>
<dbReference type="SUPFAM" id="SSF56281">
    <property type="entry name" value="Metallo-hydrolase/oxidoreductase"/>
    <property type="match status" value="1"/>
</dbReference>
<name>A0A841TTZ4_9BACL</name>
<comment type="catalytic activity">
    <reaction evidence="5">
        <text>3',5'-cyclic CMP + H2O = CMP + H(+)</text>
        <dbReference type="Rhea" id="RHEA:72675"/>
        <dbReference type="ChEBI" id="CHEBI:15377"/>
        <dbReference type="ChEBI" id="CHEBI:15378"/>
        <dbReference type="ChEBI" id="CHEBI:58003"/>
        <dbReference type="ChEBI" id="CHEBI:60377"/>
    </reaction>
    <physiologicalReaction direction="left-to-right" evidence="5">
        <dbReference type="Rhea" id="RHEA:72676"/>
    </physiologicalReaction>
</comment>
<feature type="domain" description="Metallo-beta-lactamase" evidence="8">
    <location>
        <begin position="68"/>
        <end position="280"/>
    </location>
</feature>
<dbReference type="GO" id="GO:0016787">
    <property type="term" value="F:hydrolase activity"/>
    <property type="evidence" value="ECO:0007669"/>
    <property type="project" value="UniProtKB-KW"/>
</dbReference>
<keyword evidence="3 9" id="KW-0378">Hydrolase</keyword>
<evidence type="ECO:0000256" key="6">
    <source>
        <dbReference type="ARBA" id="ARBA00034301"/>
    </source>
</evidence>
<reference evidence="9 10" key="1">
    <citation type="submission" date="2020-08" db="EMBL/GenBank/DDBJ databases">
        <title>Cohnella phylogeny.</title>
        <authorList>
            <person name="Dunlap C."/>
        </authorList>
    </citation>
    <scope>NUCLEOTIDE SEQUENCE [LARGE SCALE GENOMIC DNA]</scope>
    <source>
        <strain evidence="9 10">DSM 25239</strain>
    </source>
</reference>
<protein>
    <submittedName>
        <fullName evidence="9">MBL fold metallo-hydrolase</fullName>
    </submittedName>
</protein>
<evidence type="ECO:0000256" key="2">
    <source>
        <dbReference type="ARBA" id="ARBA00022723"/>
    </source>
</evidence>
<dbReference type="InterPro" id="IPR036866">
    <property type="entry name" value="RibonucZ/Hydroxyglut_hydro"/>
</dbReference>
<evidence type="ECO:0000256" key="4">
    <source>
        <dbReference type="ARBA" id="ARBA00022833"/>
    </source>
</evidence>
<keyword evidence="10" id="KW-1185">Reference proteome</keyword>
<comment type="caution">
    <text evidence="9">The sequence shown here is derived from an EMBL/GenBank/DDBJ whole genome shotgun (WGS) entry which is preliminary data.</text>
</comment>
<dbReference type="SMART" id="SM00849">
    <property type="entry name" value="Lactamase_B"/>
    <property type="match status" value="1"/>
</dbReference>
<evidence type="ECO:0000259" key="8">
    <source>
        <dbReference type="SMART" id="SM00849"/>
    </source>
</evidence>
<gene>
    <name evidence="9" type="ORF">H7B90_10080</name>
</gene>
<keyword evidence="2" id="KW-0479">Metal-binding</keyword>
<dbReference type="PANTHER" id="PTHR42978">
    <property type="entry name" value="QUORUM-QUENCHING LACTONASE YTNP-RELATED-RELATED"/>
    <property type="match status" value="1"/>
</dbReference>
<evidence type="ECO:0000256" key="3">
    <source>
        <dbReference type="ARBA" id="ARBA00022801"/>
    </source>
</evidence>
<dbReference type="Gene3D" id="3.60.15.10">
    <property type="entry name" value="Ribonuclease Z/Hydroxyacylglutathione hydrolase-like"/>
    <property type="match status" value="1"/>
</dbReference>
<evidence type="ECO:0000256" key="1">
    <source>
        <dbReference type="ARBA" id="ARBA00007749"/>
    </source>
</evidence>
<dbReference type="InterPro" id="IPR001279">
    <property type="entry name" value="Metallo-B-lactamas"/>
</dbReference>
<dbReference type="Proteomes" id="UP000553776">
    <property type="component" value="Unassembled WGS sequence"/>
</dbReference>
<sequence>MQNHFQSSTPDIRPAGVYPLTLGDFYCLVISDEVSYSLPTSLITNATKEEVAATLREYALPSTHVPMQISVLYIHTGQHQILIDTGLGHLPGPSGRADFVGKVRSNLQTFGIAPESINTIILSHAHTDHYGGIFDEEDRFSFPNATYVLSKAEWTFWMEQPDLSSLALPEPLKQRTVQLAQDCLTRLQPKLRLIDDEEVIIPGIAAISAKGETPGHSAFLVSSKGDSMLVVGDAWSHYKLTPEHPDWLTAFDLDPEQTVRTRRMLLNRAAEEQLLVLAYHFPWPSLGRILKRDVNWSWEPIEYTWTYTTNTEAPS</sequence>
<dbReference type="GO" id="GO:0046872">
    <property type="term" value="F:metal ion binding"/>
    <property type="evidence" value="ECO:0007669"/>
    <property type="project" value="UniProtKB-KW"/>
</dbReference>